<keyword evidence="1 4" id="KW-0349">Heme</keyword>
<evidence type="ECO:0000313" key="8">
    <source>
        <dbReference type="Proteomes" id="UP000289718"/>
    </source>
</evidence>
<dbReference type="EMBL" id="NXIE01000001">
    <property type="protein sequence ID" value="RXK14005.1"/>
    <property type="molecule type" value="Genomic_DNA"/>
</dbReference>
<dbReference type="SUPFAM" id="SSF46626">
    <property type="entry name" value="Cytochrome c"/>
    <property type="match status" value="2"/>
</dbReference>
<organism evidence="7 8">
    <name type="scientific">Halarcobacter mediterraneus</name>
    <dbReference type="NCBI Taxonomy" id="2023153"/>
    <lineage>
        <taxon>Bacteria</taxon>
        <taxon>Pseudomonadati</taxon>
        <taxon>Campylobacterota</taxon>
        <taxon>Epsilonproteobacteria</taxon>
        <taxon>Campylobacterales</taxon>
        <taxon>Arcobacteraceae</taxon>
        <taxon>Halarcobacter</taxon>
    </lineage>
</organism>
<dbReference type="PANTHER" id="PTHR35008:SF4">
    <property type="entry name" value="BLL4482 PROTEIN"/>
    <property type="match status" value="1"/>
</dbReference>
<evidence type="ECO:0000256" key="4">
    <source>
        <dbReference type="PROSITE-ProRule" id="PRU00433"/>
    </source>
</evidence>
<dbReference type="OrthoDB" id="9808312at2"/>
<dbReference type="Pfam" id="PF00034">
    <property type="entry name" value="Cytochrom_C"/>
    <property type="match status" value="1"/>
</dbReference>
<gene>
    <name evidence="7" type="ORF">CP965_00725</name>
</gene>
<dbReference type="PANTHER" id="PTHR35008">
    <property type="entry name" value="BLL4482 PROTEIN-RELATED"/>
    <property type="match status" value="1"/>
</dbReference>
<dbReference type="PROSITE" id="PS51007">
    <property type="entry name" value="CYTC"/>
    <property type="match status" value="1"/>
</dbReference>
<dbReference type="InterPro" id="IPR051459">
    <property type="entry name" value="Cytochrome_c-type_DH"/>
</dbReference>
<dbReference type="Gene3D" id="1.10.760.10">
    <property type="entry name" value="Cytochrome c-like domain"/>
    <property type="match status" value="2"/>
</dbReference>
<evidence type="ECO:0000313" key="7">
    <source>
        <dbReference type="EMBL" id="RXK14005.1"/>
    </source>
</evidence>
<dbReference type="GO" id="GO:0046872">
    <property type="term" value="F:metal ion binding"/>
    <property type="evidence" value="ECO:0007669"/>
    <property type="project" value="UniProtKB-KW"/>
</dbReference>
<keyword evidence="8" id="KW-1185">Reference proteome</keyword>
<dbReference type="Pfam" id="PF21342">
    <property type="entry name" value="SoxA-TsdA_cyt-c"/>
    <property type="match status" value="1"/>
</dbReference>
<evidence type="ECO:0000256" key="5">
    <source>
        <dbReference type="SAM" id="SignalP"/>
    </source>
</evidence>
<keyword evidence="5" id="KW-0732">Signal</keyword>
<accession>A0A4Q1AVE8</accession>
<keyword evidence="2 4" id="KW-0479">Metal-binding</keyword>
<evidence type="ECO:0000259" key="6">
    <source>
        <dbReference type="PROSITE" id="PS51007"/>
    </source>
</evidence>
<name>A0A4Q1AVE8_9BACT</name>
<dbReference type="GO" id="GO:0020037">
    <property type="term" value="F:heme binding"/>
    <property type="evidence" value="ECO:0007669"/>
    <property type="project" value="InterPro"/>
</dbReference>
<feature type="domain" description="Cytochrome c" evidence="6">
    <location>
        <begin position="193"/>
        <end position="285"/>
    </location>
</feature>
<reference evidence="7 8" key="1">
    <citation type="submission" date="2017-09" db="EMBL/GenBank/DDBJ databases">
        <title>Genomics of the genus Arcobacter.</title>
        <authorList>
            <person name="Perez-Cataluna A."/>
            <person name="Figueras M.J."/>
            <person name="Salas-Masso N."/>
        </authorList>
    </citation>
    <scope>NUCLEOTIDE SEQUENCE [LARGE SCALE GENOMIC DNA]</scope>
    <source>
        <strain evidence="7 8">F156-34</strain>
    </source>
</reference>
<dbReference type="Proteomes" id="UP000289718">
    <property type="component" value="Unassembled WGS sequence"/>
</dbReference>
<dbReference type="RefSeq" id="WP_129060115.1">
    <property type="nucleotide sequence ID" value="NZ_NXIE01000001.1"/>
</dbReference>
<dbReference type="GO" id="GO:0009055">
    <property type="term" value="F:electron transfer activity"/>
    <property type="evidence" value="ECO:0007669"/>
    <property type="project" value="InterPro"/>
</dbReference>
<proteinExistence type="predicted"/>
<keyword evidence="3 4" id="KW-0408">Iron</keyword>
<dbReference type="AlphaFoldDB" id="A0A4Q1AVE8"/>
<evidence type="ECO:0000256" key="2">
    <source>
        <dbReference type="ARBA" id="ARBA00022723"/>
    </source>
</evidence>
<comment type="caution">
    <text evidence="7">The sequence shown here is derived from an EMBL/GenBank/DDBJ whole genome shotgun (WGS) entry which is preliminary data.</text>
</comment>
<feature type="signal peptide" evidence="5">
    <location>
        <begin position="1"/>
        <end position="24"/>
    </location>
</feature>
<evidence type="ECO:0000256" key="3">
    <source>
        <dbReference type="ARBA" id="ARBA00023004"/>
    </source>
</evidence>
<evidence type="ECO:0000256" key="1">
    <source>
        <dbReference type="ARBA" id="ARBA00022617"/>
    </source>
</evidence>
<protein>
    <submittedName>
        <fullName evidence="7">Cytochrome C</fullName>
    </submittedName>
</protein>
<feature type="chain" id="PRO_5020205570" evidence="5">
    <location>
        <begin position="25"/>
        <end position="328"/>
    </location>
</feature>
<dbReference type="InterPro" id="IPR009056">
    <property type="entry name" value="Cyt_c-like_dom"/>
</dbReference>
<dbReference type="InterPro" id="IPR036909">
    <property type="entry name" value="Cyt_c-like_dom_sf"/>
</dbReference>
<sequence>MKINGKKLVLLSALISFAATSTFAFEPKELKKREYRGFTKPKMEYKIPNIEDLPDNDYGKLVKYGKELIVHTYKYIGPEVEDVSMRFAGNNNACQNCHLDAGTKKYSAPFIGTYGEFPQYRPREDGIGTLTARINGCMQRSMNGYPLPAEGKEMKAMKAYMHFLSQGYPVGGADMEGRRLAKIDRKMIKKNKADLENGKKVYTQHCASCHGADGLGVKNPGKANGYMFPALWGTDDTYNKGAGMYRILKSADFIKSNMPLGATKENPILTDKEAYDVAAYMNQDSHYRPEKINRSSDFPDDRVKAPDVYRPNMEKKEHQFGPFGNIIK</sequence>